<evidence type="ECO:0000313" key="3">
    <source>
        <dbReference type="Proteomes" id="UP000838878"/>
    </source>
</evidence>
<dbReference type="Proteomes" id="UP000838878">
    <property type="component" value="Chromosome 7"/>
</dbReference>
<name>A0A8J9UX39_9NEOP</name>
<feature type="region of interest" description="Disordered" evidence="1">
    <location>
        <begin position="281"/>
        <end position="331"/>
    </location>
</feature>
<dbReference type="EMBL" id="OV170227">
    <property type="protein sequence ID" value="CAH0728076.1"/>
    <property type="molecule type" value="Genomic_DNA"/>
</dbReference>
<evidence type="ECO:0000256" key="1">
    <source>
        <dbReference type="SAM" id="MobiDB-lite"/>
    </source>
</evidence>
<reference evidence="2" key="1">
    <citation type="submission" date="2021-12" db="EMBL/GenBank/DDBJ databases">
        <authorList>
            <person name="Martin H S."/>
        </authorList>
    </citation>
    <scope>NUCLEOTIDE SEQUENCE</scope>
</reference>
<dbReference type="AlphaFoldDB" id="A0A8J9UX39"/>
<proteinExistence type="predicted"/>
<feature type="compositionally biased region" description="Polar residues" evidence="1">
    <location>
        <begin position="281"/>
        <end position="304"/>
    </location>
</feature>
<protein>
    <submittedName>
        <fullName evidence="2">Uncharacterized protein</fullName>
    </submittedName>
</protein>
<gene>
    <name evidence="2" type="ORF">BINO364_LOCUS13339</name>
</gene>
<feature type="compositionally biased region" description="Basic and acidic residues" evidence="1">
    <location>
        <begin position="307"/>
        <end position="320"/>
    </location>
</feature>
<organism evidence="2 3">
    <name type="scientific">Brenthis ino</name>
    <name type="common">lesser marbled fritillary</name>
    <dbReference type="NCBI Taxonomy" id="405034"/>
    <lineage>
        <taxon>Eukaryota</taxon>
        <taxon>Metazoa</taxon>
        <taxon>Ecdysozoa</taxon>
        <taxon>Arthropoda</taxon>
        <taxon>Hexapoda</taxon>
        <taxon>Insecta</taxon>
        <taxon>Pterygota</taxon>
        <taxon>Neoptera</taxon>
        <taxon>Endopterygota</taxon>
        <taxon>Lepidoptera</taxon>
        <taxon>Glossata</taxon>
        <taxon>Ditrysia</taxon>
        <taxon>Papilionoidea</taxon>
        <taxon>Nymphalidae</taxon>
        <taxon>Heliconiinae</taxon>
        <taxon>Argynnini</taxon>
        <taxon>Brenthis</taxon>
    </lineage>
</organism>
<sequence>MDNPNPQERTVPIQYVRGSRAFRQFKNPPQPHMCIQDTIKDTTEKLYINVLGWQKIANPKQYSDPIPLYGGMQVHQGCGPNSNRPPLLVFAVMVNPDILKANGKNASNPTDREALVSLLCDFVEAMNPGLMLTRNPVILKDRDLAGELKDVWLAVQNKREREKGLNQDVMYKVYDIDGIGNEDMNEDDQANIKNGKQFDNGSPNRICDKKTVKSSKQILKNAGQKSEFDSGMNNCQLNQNSTSRESRCGSTDDTTYCTPVYGQIVSSRENHNQINDIQQKFSTNEMTKPSSSFRSAPTQKSTQGWDEFSKRNLPKTDDAKKKTKSDKKMTNGKSHFDFFPVFDNKAVNDPENTKLEDITNEDSKIIIDPMQKLVLHTTDNKLCDNKNSALSSFSS</sequence>
<feature type="non-terminal residue" evidence="2">
    <location>
        <position position="395"/>
    </location>
</feature>
<accession>A0A8J9UX39</accession>
<dbReference type="OrthoDB" id="545063at2759"/>
<keyword evidence="3" id="KW-1185">Reference proteome</keyword>
<evidence type="ECO:0000313" key="2">
    <source>
        <dbReference type="EMBL" id="CAH0728076.1"/>
    </source>
</evidence>